<gene>
    <name evidence="7" type="ORF">METZ01_LOCUS353445</name>
</gene>
<comment type="cofactor">
    <cofactor evidence="1">
        <name>[4Fe-4S] cluster</name>
        <dbReference type="ChEBI" id="CHEBI:49883"/>
    </cofactor>
</comment>
<dbReference type="GO" id="GO:0031419">
    <property type="term" value="F:cobalamin binding"/>
    <property type="evidence" value="ECO:0007669"/>
    <property type="project" value="InterPro"/>
</dbReference>
<organism evidence="7">
    <name type="scientific">marine metagenome</name>
    <dbReference type="NCBI Taxonomy" id="408172"/>
    <lineage>
        <taxon>unclassified sequences</taxon>
        <taxon>metagenomes</taxon>
        <taxon>ecological metagenomes</taxon>
    </lineage>
</organism>
<accession>A0A382RVA2</accession>
<dbReference type="GO" id="GO:0046872">
    <property type="term" value="F:metal ion binding"/>
    <property type="evidence" value="ECO:0007669"/>
    <property type="project" value="UniProtKB-KW"/>
</dbReference>
<dbReference type="GO" id="GO:0051536">
    <property type="term" value="F:iron-sulfur cluster binding"/>
    <property type="evidence" value="ECO:0007669"/>
    <property type="project" value="UniProtKB-KW"/>
</dbReference>
<dbReference type="InterPro" id="IPR051198">
    <property type="entry name" value="BchE-like"/>
</dbReference>
<evidence type="ECO:0000256" key="5">
    <source>
        <dbReference type="ARBA" id="ARBA00023014"/>
    </source>
</evidence>
<keyword evidence="2" id="KW-0949">S-adenosyl-L-methionine</keyword>
<dbReference type="InterPro" id="IPR006158">
    <property type="entry name" value="Cobalamin-bd"/>
</dbReference>
<name>A0A382RVA2_9ZZZZ</name>
<sequence length="121" mass="13736">MKVTLVQPYYFNVWESLGLAYIGAYLKKEYSGTLEINFYQGYFDNHKVIIDGAVDADIIAFSCTSPVFREALNIAEKIKNINPNVRTVFGGWHPTALPFDCLEEEYVDQVVIGEGEDAFLR</sequence>
<dbReference type="PROSITE" id="PS51332">
    <property type="entry name" value="B12_BINDING"/>
    <property type="match status" value="1"/>
</dbReference>
<evidence type="ECO:0000256" key="3">
    <source>
        <dbReference type="ARBA" id="ARBA00022723"/>
    </source>
</evidence>
<dbReference type="AlphaFoldDB" id="A0A382RVA2"/>
<dbReference type="Pfam" id="PF02310">
    <property type="entry name" value="B12-binding"/>
    <property type="match status" value="1"/>
</dbReference>
<evidence type="ECO:0000256" key="1">
    <source>
        <dbReference type="ARBA" id="ARBA00001966"/>
    </source>
</evidence>
<protein>
    <recommendedName>
        <fullName evidence="6">B12-binding domain-containing protein</fullName>
    </recommendedName>
</protein>
<keyword evidence="4" id="KW-0408">Iron</keyword>
<evidence type="ECO:0000259" key="6">
    <source>
        <dbReference type="PROSITE" id="PS51332"/>
    </source>
</evidence>
<keyword evidence="5" id="KW-0411">Iron-sulfur</keyword>
<reference evidence="7" key="1">
    <citation type="submission" date="2018-05" db="EMBL/GenBank/DDBJ databases">
        <authorList>
            <person name="Lanie J.A."/>
            <person name="Ng W.-L."/>
            <person name="Kazmierczak K.M."/>
            <person name="Andrzejewski T.M."/>
            <person name="Davidsen T.M."/>
            <person name="Wayne K.J."/>
            <person name="Tettelin H."/>
            <person name="Glass J.I."/>
            <person name="Rusch D."/>
            <person name="Podicherti R."/>
            <person name="Tsui H.-C.T."/>
            <person name="Winkler M.E."/>
        </authorList>
    </citation>
    <scope>NUCLEOTIDE SEQUENCE</scope>
</reference>
<evidence type="ECO:0000256" key="2">
    <source>
        <dbReference type="ARBA" id="ARBA00022691"/>
    </source>
</evidence>
<feature type="non-terminal residue" evidence="7">
    <location>
        <position position="121"/>
    </location>
</feature>
<feature type="domain" description="B12-binding" evidence="6">
    <location>
        <begin position="2"/>
        <end position="121"/>
    </location>
</feature>
<dbReference type="Gene3D" id="3.40.50.280">
    <property type="entry name" value="Cobalamin-binding domain"/>
    <property type="match status" value="1"/>
</dbReference>
<evidence type="ECO:0000256" key="4">
    <source>
        <dbReference type="ARBA" id="ARBA00023004"/>
    </source>
</evidence>
<dbReference type="PANTHER" id="PTHR43409">
    <property type="entry name" value="ANAEROBIC MAGNESIUM-PROTOPORPHYRIN IX MONOMETHYL ESTER CYCLASE-RELATED"/>
    <property type="match status" value="1"/>
</dbReference>
<dbReference type="PANTHER" id="PTHR43409:SF4">
    <property type="entry name" value="RADICAL SAM SUPERFAMILY PROTEIN"/>
    <property type="match status" value="1"/>
</dbReference>
<proteinExistence type="predicted"/>
<dbReference type="EMBL" id="UINC01123846">
    <property type="protein sequence ID" value="SVD00591.1"/>
    <property type="molecule type" value="Genomic_DNA"/>
</dbReference>
<keyword evidence="3" id="KW-0479">Metal-binding</keyword>
<dbReference type="CDD" id="cd02068">
    <property type="entry name" value="radical_SAM_B12_BD"/>
    <property type="match status" value="1"/>
</dbReference>
<evidence type="ECO:0000313" key="7">
    <source>
        <dbReference type="EMBL" id="SVD00591.1"/>
    </source>
</evidence>